<dbReference type="SMR" id="A0A0H2V742"/>
<dbReference type="GO" id="GO:0005886">
    <property type="term" value="C:plasma membrane"/>
    <property type="evidence" value="ECO:0007669"/>
    <property type="project" value="UniProtKB-SubCell"/>
</dbReference>
<comment type="similarity">
    <text evidence="2">Belongs to the binding-protein-dependent transport system permease family. FecCD subfamily.</text>
</comment>
<protein>
    <submittedName>
        <fullName evidence="10">Iron(III) dicitrate transport system permease protein fecD</fullName>
    </submittedName>
</protein>
<evidence type="ECO:0000256" key="7">
    <source>
        <dbReference type="ARBA" id="ARBA00022989"/>
    </source>
</evidence>
<feature type="transmembrane region" description="Helical" evidence="9">
    <location>
        <begin position="30"/>
        <end position="47"/>
    </location>
</feature>
<dbReference type="PANTHER" id="PTHR30472:SF70">
    <property type="entry name" value="MOLYBDATE IMPORT SYSTEM PERMEASE PROTEIN MOLB"/>
    <property type="match status" value="1"/>
</dbReference>
<feature type="transmembrane region" description="Helical" evidence="9">
    <location>
        <begin position="244"/>
        <end position="262"/>
    </location>
</feature>
<keyword evidence="5" id="KW-0997">Cell inner membrane</keyword>
<reference evidence="10 11" key="1">
    <citation type="journal article" date="2002" name="Proc. Natl. Acad. Sci. U.S.A.">
        <title>Extensive mosaic structure revealed by the complete genome sequence of uropathogenic Escherichia coli.</title>
        <authorList>
            <person name="Welch R.A."/>
            <person name="Burland V."/>
            <person name="Plunkett G.III."/>
            <person name="Redford P."/>
            <person name="Roesch P."/>
            <person name="Rasko D."/>
            <person name="Buckles E.L."/>
            <person name="Liou S.R."/>
            <person name="Boutin A."/>
            <person name="Hackett J."/>
            <person name="Stroud D."/>
            <person name="Mayhew G.F."/>
            <person name="Rose D.J."/>
            <person name="Zhou S."/>
            <person name="Schwartz D.C."/>
            <person name="Perna N.T."/>
            <person name="Mobley H.L."/>
            <person name="Donnenberg M.S."/>
            <person name="Blattner F.R."/>
        </authorList>
    </citation>
    <scope>NUCLEOTIDE SEQUENCE [LARGE SCALE GENOMIC DNA]</scope>
    <source>
        <strain evidence="11">CFT073 / ATCC 700928 / UPEC</strain>
    </source>
</reference>
<keyword evidence="4" id="KW-1003">Cell membrane</keyword>
<dbReference type="KEGG" id="ecc:c1651"/>
<feature type="transmembrane region" description="Helical" evidence="9">
    <location>
        <begin position="274"/>
        <end position="293"/>
    </location>
</feature>
<dbReference type="SUPFAM" id="SSF81345">
    <property type="entry name" value="ABC transporter involved in vitamin B12 uptake, BtuC"/>
    <property type="match status" value="1"/>
</dbReference>
<dbReference type="GO" id="GO:0033214">
    <property type="term" value="P:siderophore-iron import into cell"/>
    <property type="evidence" value="ECO:0007669"/>
    <property type="project" value="TreeGrafter"/>
</dbReference>
<evidence type="ECO:0000256" key="9">
    <source>
        <dbReference type="SAM" id="Phobius"/>
    </source>
</evidence>
<keyword evidence="3" id="KW-0813">Transport</keyword>
<dbReference type="Gene3D" id="1.10.3470.10">
    <property type="entry name" value="ABC transporter involved in vitamin B12 uptake, BtuC"/>
    <property type="match status" value="1"/>
</dbReference>
<name>A0A0H2V742_ECOL6</name>
<dbReference type="InterPro" id="IPR000522">
    <property type="entry name" value="ABC_transptr_permease_BtuC"/>
</dbReference>
<keyword evidence="8 9" id="KW-0472">Membrane</keyword>
<evidence type="ECO:0000256" key="6">
    <source>
        <dbReference type="ARBA" id="ARBA00022692"/>
    </source>
</evidence>
<feature type="transmembrane region" description="Helical" evidence="9">
    <location>
        <begin position="164"/>
        <end position="183"/>
    </location>
</feature>
<evidence type="ECO:0000256" key="3">
    <source>
        <dbReference type="ARBA" id="ARBA00022448"/>
    </source>
</evidence>
<dbReference type="HOGENOM" id="CLU_013016_0_2_6"/>
<dbReference type="Proteomes" id="UP000001410">
    <property type="component" value="Chromosome"/>
</dbReference>
<feature type="transmembrane region" description="Helical" evidence="9">
    <location>
        <begin position="67"/>
        <end position="100"/>
    </location>
</feature>
<dbReference type="AlphaFoldDB" id="A0A0H2V742"/>
<comment type="subcellular location">
    <subcellularLocation>
        <location evidence="1">Cell inner membrane</location>
        <topology evidence="1">Multi-pass membrane protein</topology>
    </subcellularLocation>
</comment>
<evidence type="ECO:0000256" key="2">
    <source>
        <dbReference type="ARBA" id="ARBA00007935"/>
    </source>
</evidence>
<keyword evidence="11" id="KW-1185">Reference proteome</keyword>
<accession>A0A0H2V742</accession>
<keyword evidence="6 9" id="KW-0812">Transmembrane</keyword>
<evidence type="ECO:0000256" key="1">
    <source>
        <dbReference type="ARBA" id="ARBA00004429"/>
    </source>
</evidence>
<evidence type="ECO:0000256" key="5">
    <source>
        <dbReference type="ARBA" id="ARBA00022519"/>
    </source>
</evidence>
<dbReference type="GO" id="GO:0022857">
    <property type="term" value="F:transmembrane transporter activity"/>
    <property type="evidence" value="ECO:0007669"/>
    <property type="project" value="InterPro"/>
</dbReference>
<feature type="transmembrane region" description="Helical" evidence="9">
    <location>
        <begin position="112"/>
        <end position="133"/>
    </location>
</feature>
<evidence type="ECO:0000313" key="10">
    <source>
        <dbReference type="EMBL" id="AAN80116.1"/>
    </source>
</evidence>
<keyword evidence="7 9" id="KW-1133">Transmembrane helix</keyword>
<dbReference type="EMBL" id="AE014075">
    <property type="protein sequence ID" value="AAN80116.1"/>
    <property type="molecule type" value="Genomic_DNA"/>
</dbReference>
<dbReference type="FunFam" id="1.10.3470.10:FF:000001">
    <property type="entry name" value="Vitamin B12 ABC transporter permease BtuC"/>
    <property type="match status" value="1"/>
</dbReference>
<organism evidence="10 11">
    <name type="scientific">Escherichia coli O6:H1 (strain CFT073 / ATCC 700928 / UPEC)</name>
    <dbReference type="NCBI Taxonomy" id="199310"/>
    <lineage>
        <taxon>Bacteria</taxon>
        <taxon>Pseudomonadati</taxon>
        <taxon>Pseudomonadota</taxon>
        <taxon>Gammaproteobacteria</taxon>
        <taxon>Enterobacterales</taxon>
        <taxon>Enterobacteriaceae</taxon>
        <taxon>Escherichia</taxon>
    </lineage>
</organism>
<sequence length="298" mass="31792">MQQLLALILRQENVPVQEQIVFWQIRVPRILAALFLGAALAGAGTTYQGMFRNPLVSPDILGVSAGAGLGACAAILCGLSIVYIQLYAFCGGLMVVAGVWLITRRVTRHAPILTLVLVGIALGTLCGAGISLIKTLADPYTQLPSITFWLLGGLSTVTLRDLCYAAPIILIGSLPLFFLRWRMNLLTLSDDEARSLGLNVTRLRFGLIVCATLITASTVAIAGIIGWVGLVVPHIARLLTGHNHQQLLPMAMCTGAILLLLTDTLARSIGTTEIPLGILTAFVGAPFFLFLLLRGGRQ</sequence>
<dbReference type="PANTHER" id="PTHR30472">
    <property type="entry name" value="FERRIC ENTEROBACTIN TRANSPORT SYSTEM PERMEASE PROTEIN"/>
    <property type="match status" value="1"/>
</dbReference>
<evidence type="ECO:0000313" key="11">
    <source>
        <dbReference type="Proteomes" id="UP000001410"/>
    </source>
</evidence>
<evidence type="ECO:0000256" key="8">
    <source>
        <dbReference type="ARBA" id="ARBA00023136"/>
    </source>
</evidence>
<dbReference type="InterPro" id="IPR037294">
    <property type="entry name" value="ABC_BtuC-like"/>
</dbReference>
<evidence type="ECO:0000256" key="4">
    <source>
        <dbReference type="ARBA" id="ARBA00022475"/>
    </source>
</evidence>
<proteinExistence type="inferred from homology"/>
<dbReference type="CDD" id="cd06550">
    <property type="entry name" value="TM_ABC_iron-siderophores_like"/>
    <property type="match status" value="1"/>
</dbReference>
<dbReference type="eggNOG" id="COG0609">
    <property type="taxonomic scope" value="Bacteria"/>
</dbReference>
<dbReference type="Pfam" id="PF01032">
    <property type="entry name" value="FecCD"/>
    <property type="match status" value="1"/>
</dbReference>
<feature type="transmembrane region" description="Helical" evidence="9">
    <location>
        <begin position="203"/>
        <end position="232"/>
    </location>
</feature>
<gene>
    <name evidence="10" type="primary">fecD</name>
    <name evidence="10" type="ordered locus">c1651</name>
</gene>
<dbReference type="STRING" id="199310.c1651"/>